<dbReference type="InterPro" id="IPR018060">
    <property type="entry name" value="HTH_AraC"/>
</dbReference>
<dbReference type="InterPro" id="IPR037923">
    <property type="entry name" value="HTH-like"/>
</dbReference>
<dbReference type="GO" id="GO:0043565">
    <property type="term" value="F:sequence-specific DNA binding"/>
    <property type="evidence" value="ECO:0007669"/>
    <property type="project" value="InterPro"/>
</dbReference>
<dbReference type="SMART" id="SM00342">
    <property type="entry name" value="HTH_ARAC"/>
    <property type="match status" value="1"/>
</dbReference>
<reference evidence="5 6" key="1">
    <citation type="submission" date="2019-08" db="EMBL/GenBank/DDBJ databases">
        <title>Seonamhaeicola sediminis sp. nov., isolated from marine sediment.</title>
        <authorList>
            <person name="Cao W.R."/>
        </authorList>
    </citation>
    <scope>NUCLEOTIDE SEQUENCE [LARGE SCALE GENOMIC DNA]</scope>
    <source>
        <strain evidence="5 6">B011</strain>
    </source>
</reference>
<evidence type="ECO:0000313" key="6">
    <source>
        <dbReference type="Proteomes" id="UP000323930"/>
    </source>
</evidence>
<feature type="domain" description="HTH araC/xylS-type" evidence="4">
    <location>
        <begin position="191"/>
        <end position="289"/>
    </location>
</feature>
<proteinExistence type="predicted"/>
<dbReference type="EMBL" id="VSDQ01000679">
    <property type="protein sequence ID" value="TYA74754.1"/>
    <property type="molecule type" value="Genomic_DNA"/>
</dbReference>
<keyword evidence="3" id="KW-0804">Transcription</keyword>
<evidence type="ECO:0000259" key="4">
    <source>
        <dbReference type="PROSITE" id="PS01124"/>
    </source>
</evidence>
<evidence type="ECO:0000256" key="1">
    <source>
        <dbReference type="ARBA" id="ARBA00023015"/>
    </source>
</evidence>
<keyword evidence="1" id="KW-0805">Transcription regulation</keyword>
<dbReference type="InterPro" id="IPR009057">
    <property type="entry name" value="Homeodomain-like_sf"/>
</dbReference>
<dbReference type="PANTHER" id="PTHR43280">
    <property type="entry name" value="ARAC-FAMILY TRANSCRIPTIONAL REGULATOR"/>
    <property type="match status" value="1"/>
</dbReference>
<evidence type="ECO:0000313" key="5">
    <source>
        <dbReference type="EMBL" id="TYA74754.1"/>
    </source>
</evidence>
<dbReference type="AlphaFoldDB" id="A0A5D0HTR9"/>
<dbReference type="GO" id="GO:0003700">
    <property type="term" value="F:DNA-binding transcription factor activity"/>
    <property type="evidence" value="ECO:0007669"/>
    <property type="project" value="InterPro"/>
</dbReference>
<dbReference type="SUPFAM" id="SSF51215">
    <property type="entry name" value="Regulatory protein AraC"/>
    <property type="match status" value="1"/>
</dbReference>
<evidence type="ECO:0000256" key="2">
    <source>
        <dbReference type="ARBA" id="ARBA00023125"/>
    </source>
</evidence>
<comment type="caution">
    <text evidence="5">The sequence shown here is derived from an EMBL/GenBank/DDBJ whole genome shotgun (WGS) entry which is preliminary data.</text>
</comment>
<dbReference type="RefSeq" id="WP_148543996.1">
    <property type="nucleotide sequence ID" value="NZ_VSDQ01000679.1"/>
</dbReference>
<organism evidence="5 6">
    <name type="scientific">Seonamhaeicola marinus</name>
    <dbReference type="NCBI Taxonomy" id="1912246"/>
    <lineage>
        <taxon>Bacteria</taxon>
        <taxon>Pseudomonadati</taxon>
        <taxon>Bacteroidota</taxon>
        <taxon>Flavobacteriia</taxon>
        <taxon>Flavobacteriales</taxon>
        <taxon>Flavobacteriaceae</taxon>
    </lineage>
</organism>
<dbReference type="SUPFAM" id="SSF46689">
    <property type="entry name" value="Homeodomain-like"/>
    <property type="match status" value="1"/>
</dbReference>
<evidence type="ECO:0000256" key="3">
    <source>
        <dbReference type="ARBA" id="ARBA00023163"/>
    </source>
</evidence>
<dbReference type="OrthoDB" id="1096411at2"/>
<name>A0A5D0HTR9_9FLAO</name>
<dbReference type="Gene3D" id="1.10.10.60">
    <property type="entry name" value="Homeodomain-like"/>
    <property type="match status" value="1"/>
</dbReference>
<dbReference type="Pfam" id="PF12833">
    <property type="entry name" value="HTH_18"/>
    <property type="match status" value="1"/>
</dbReference>
<keyword evidence="6" id="KW-1185">Reference proteome</keyword>
<dbReference type="Pfam" id="PF02311">
    <property type="entry name" value="AraC_binding"/>
    <property type="match status" value="1"/>
</dbReference>
<protein>
    <submittedName>
        <fullName evidence="5">Helix-turn-helix domain-containing protein</fullName>
    </submittedName>
</protein>
<accession>A0A5D0HTR9</accession>
<dbReference type="PROSITE" id="PS01124">
    <property type="entry name" value="HTH_ARAC_FAMILY_2"/>
    <property type="match status" value="1"/>
</dbReference>
<dbReference type="InterPro" id="IPR003313">
    <property type="entry name" value="AraC-bd"/>
</dbReference>
<gene>
    <name evidence="5" type="ORF">FUA24_15710</name>
</gene>
<sequence length="291" mass="34097">MLNPEHIKFKNSQNTKSGFDIITLESLFRRKDLDHSPFDFHLVEFYLLLIIEEGTGKHTIDFTTYKYTTGDIITIRKDQIHKFHFDASVKGSVLLFTDDFLVSYLEKLEALKSLQLFNELLGKPKIALKPDAFKDILAIVHRLKTEYFNINDTYSLGIIRSELHILLAKLFRMKYQNDTVSSEKKHLNDFVRLQNLVETHALQHKKVNYYANQLAKSTKTLNNITKSIIHKSTKDFIDDIATKQIKRLLINTTLNIKEIAYVSGFEETTNFYKYFKRQTNFTPEAFRTKNK</sequence>
<keyword evidence="2" id="KW-0238">DNA-binding</keyword>
<dbReference type="Proteomes" id="UP000323930">
    <property type="component" value="Unassembled WGS sequence"/>
</dbReference>
<dbReference type="PANTHER" id="PTHR43280:SF32">
    <property type="entry name" value="TRANSCRIPTIONAL REGULATORY PROTEIN"/>
    <property type="match status" value="1"/>
</dbReference>